<evidence type="ECO:0000256" key="5">
    <source>
        <dbReference type="ARBA" id="ARBA00023134"/>
    </source>
</evidence>
<feature type="binding site" evidence="9">
    <location>
        <position position="529"/>
    </location>
    <ligand>
        <name>GMP</name>
        <dbReference type="ChEBI" id="CHEBI:58115"/>
    </ligand>
</feature>
<dbReference type="GO" id="GO:0046872">
    <property type="term" value="F:metal ion binding"/>
    <property type="evidence" value="ECO:0007669"/>
    <property type="project" value="UniProtKB-KW"/>
</dbReference>
<accession>J9DM37</accession>
<dbReference type="OMA" id="QTRGVEC"/>
<feature type="binding site" evidence="10">
    <location>
        <position position="473"/>
    </location>
    <ligand>
        <name>Mn(2+)</name>
        <dbReference type="ChEBI" id="CHEBI:29035"/>
        <label>2</label>
    </ligand>
</feature>
<dbReference type="STRING" id="1003232.J9DM37"/>
<reference evidence="12" key="2">
    <citation type="submission" date="2015-07" db="EMBL/GenBank/DDBJ databases">
        <title>Contrasting host-pathogen interactions and genome evolution in two generalist and specialist microsporidian pathogens of mosquitoes.</title>
        <authorList>
            <consortium name="The Broad Institute Genomics Platform"/>
            <consortium name="The Broad Institute Genome Sequencing Center for Infectious Disease"/>
            <person name="Cuomo C.A."/>
            <person name="Sanscrainte N.D."/>
            <person name="Goldberg J.M."/>
            <person name="Heiman D."/>
            <person name="Young S."/>
            <person name="Zeng Q."/>
            <person name="Becnel J.J."/>
            <person name="Birren B.W."/>
        </authorList>
    </citation>
    <scope>NUCLEOTIDE SEQUENCE [LARGE SCALE GENOMIC DNA]</scope>
    <source>
        <strain evidence="12">USNM 41457</strain>
    </source>
</reference>
<feature type="binding site" evidence="9">
    <location>
        <position position="624"/>
    </location>
    <ligand>
        <name>GMP</name>
        <dbReference type="ChEBI" id="CHEBI:58115"/>
    </ligand>
</feature>
<dbReference type="EC" id="6.5.1.8" evidence="1"/>
<evidence type="ECO:0000256" key="8">
    <source>
        <dbReference type="PIRSR" id="PIRSR601233-1"/>
    </source>
</evidence>
<dbReference type="Pfam" id="PF01139">
    <property type="entry name" value="RtcB"/>
    <property type="match status" value="2"/>
</dbReference>
<dbReference type="EMBL" id="AFBI03000033">
    <property type="protein sequence ID" value="EJW03655.1"/>
    <property type="molecule type" value="Genomic_DNA"/>
</dbReference>
<feature type="binding site" evidence="9">
    <location>
        <begin position="548"/>
        <end position="551"/>
    </location>
    <ligand>
        <name>GMP</name>
        <dbReference type="ChEBI" id="CHEBI:58115"/>
    </ligand>
</feature>
<dbReference type="GO" id="GO:0170057">
    <property type="term" value="F:RNA ligase (GTP) activity"/>
    <property type="evidence" value="ECO:0007669"/>
    <property type="project" value="UniProtKB-EC"/>
</dbReference>
<feature type="binding site" evidence="10">
    <location>
        <position position="339"/>
    </location>
    <ligand>
        <name>Mn(2+)</name>
        <dbReference type="ChEBI" id="CHEBI:29035"/>
        <label>2</label>
    </ligand>
</feature>
<proteinExistence type="predicted"/>
<evidence type="ECO:0000256" key="6">
    <source>
        <dbReference type="ARBA" id="ARBA00023211"/>
    </source>
</evidence>
<evidence type="ECO:0000313" key="12">
    <source>
        <dbReference type="Proteomes" id="UP000003163"/>
    </source>
</evidence>
<dbReference type="HOGENOM" id="CLU_022279_0_0_1"/>
<feature type="active site" description="GMP-histidine intermediate" evidence="8">
    <location>
        <position position="548"/>
    </location>
</feature>
<feature type="binding site" evidence="10">
    <location>
        <position position="103"/>
    </location>
    <ligand>
        <name>Mn(2+)</name>
        <dbReference type="ChEBI" id="CHEBI:29035"/>
        <label>1</label>
    </ligand>
</feature>
<dbReference type="OrthoDB" id="10249697at2759"/>
<organism evidence="11 12">
    <name type="scientific">Edhazardia aedis (strain USNM 41457)</name>
    <name type="common">Microsporidian parasite</name>
    <dbReference type="NCBI Taxonomy" id="1003232"/>
    <lineage>
        <taxon>Eukaryota</taxon>
        <taxon>Fungi</taxon>
        <taxon>Fungi incertae sedis</taxon>
        <taxon>Microsporidia</taxon>
        <taxon>Edhazardia</taxon>
    </lineage>
</organism>
<sequence length="625" mass="69506">MLEHLKHNEDNFVLSKSYKKGMNVEPILYINEKLLEPLCKEHSNSSEMNGFTQLANIASLPSVTKVVGLPDLHCGYGFPIGSVAAFDLSQDECVVSPFGVGFDINCGVRCVATSLDINTLMKRQNELADILFQEIPVGMYHESNIKQSTKSDDKTSSINDCKFGTSNDNKEIQSSDSSNVNKYSNINTTSTCSIININKVDDASVKNVATEKNSKNDGSQNLRLSSEEIYERNGLKTFFPGKTLNLEVLNQILEHGLDYLVNMKIIPENEKFLVESSGKMESNSRLINQKAKARGIQQLGSLGTGNHYLEIQKVSKIYDNEKAKIMGIYKEGQIVFSIHTGSRGLGHVTCQEYLKKIDEECIAKSTLDKKLMLKNGKKNLEEDLENINFANRATNSYKKIHDKILQFQEKKILDNQVGFTSVHTQNGTNYYTSMCAASNFAFANRALIDQITRKNIQALFPQTECKLIYDVCHNIAKKEKHVVDNHKIDLLVHRKGASRSFPPFHAEIPDVYQNIGQPVIIGGSMGTCSYILTGCDKSMEKSLGSACHGAGRVFSRAISKKMFNLDDILADMHSKDIVVRSLSGLGLIEEAPNSYKDVNIVVDVCENADIARKVCQLEPVIVIKG</sequence>
<reference evidence="11 12" key="1">
    <citation type="submission" date="2011-08" db="EMBL/GenBank/DDBJ databases">
        <authorList>
            <person name="Liu Z.J."/>
            <person name="Shi F.L."/>
            <person name="Lu J.Q."/>
            <person name="Li M."/>
            <person name="Wang Z.L."/>
        </authorList>
    </citation>
    <scope>NUCLEOTIDE SEQUENCE [LARGE SCALE GENOMIC DNA]</scope>
    <source>
        <strain evidence="11 12">USNM 41457</strain>
    </source>
</reference>
<keyword evidence="5 9" id="KW-0342">GTP-binding</keyword>
<dbReference type="VEuPathDB" id="MicrosporidiaDB:EDEG_02026"/>
<comment type="caution">
    <text evidence="11">The sequence shown here is derived from an EMBL/GenBank/DDBJ whole genome shotgun (WGS) entry which is preliminary data.</text>
</comment>
<protein>
    <recommendedName>
        <fullName evidence="1">3'-phosphate/5'-hydroxy nucleic acid ligase</fullName>
        <ecNumber evidence="1">6.5.1.8</ecNumber>
    </recommendedName>
</protein>
<dbReference type="GO" id="GO:0006396">
    <property type="term" value="P:RNA processing"/>
    <property type="evidence" value="ECO:0007669"/>
    <property type="project" value="InterPro"/>
</dbReference>
<evidence type="ECO:0000256" key="1">
    <source>
        <dbReference type="ARBA" id="ARBA00012726"/>
    </source>
</evidence>
<evidence type="ECO:0000256" key="10">
    <source>
        <dbReference type="PIRSR" id="PIRSR601233-3"/>
    </source>
</evidence>
<keyword evidence="4 9" id="KW-0547">Nucleotide-binding</keyword>
<dbReference type="PANTHER" id="PTHR11118:SF1">
    <property type="entry name" value="RNA-SPLICING LIGASE RTCB HOMOLOG"/>
    <property type="match status" value="1"/>
</dbReference>
<dbReference type="InterPro" id="IPR001233">
    <property type="entry name" value="RtcB"/>
</dbReference>
<keyword evidence="2" id="KW-0436">Ligase</keyword>
<keyword evidence="6 10" id="KW-0464">Manganese</keyword>
<evidence type="ECO:0000256" key="7">
    <source>
        <dbReference type="ARBA" id="ARBA00047746"/>
    </source>
</evidence>
<dbReference type="InterPro" id="IPR036025">
    <property type="entry name" value="RtcB-like_sf"/>
</dbReference>
<evidence type="ECO:0000256" key="9">
    <source>
        <dbReference type="PIRSR" id="PIRSR601233-2"/>
    </source>
</evidence>
<dbReference type="GO" id="GO:0005525">
    <property type="term" value="F:GTP binding"/>
    <property type="evidence" value="ECO:0007669"/>
    <property type="project" value="UniProtKB-KW"/>
</dbReference>
<dbReference type="Gene3D" id="3.90.1860.10">
    <property type="entry name" value="tRNA-splicing ligase RtcB"/>
    <property type="match status" value="3"/>
</dbReference>
<evidence type="ECO:0000256" key="2">
    <source>
        <dbReference type="ARBA" id="ARBA00022598"/>
    </source>
</evidence>
<dbReference type="PANTHER" id="PTHR11118">
    <property type="entry name" value="RNA-SPLICING LIGASE RTCB HOMOLOG"/>
    <property type="match status" value="1"/>
</dbReference>
<feature type="binding site" evidence="9">
    <location>
        <begin position="473"/>
        <end position="474"/>
    </location>
    <ligand>
        <name>GMP</name>
        <dbReference type="ChEBI" id="CHEBI:58115"/>
    </ligand>
</feature>
<dbReference type="AlphaFoldDB" id="J9DM37"/>
<dbReference type="GO" id="GO:0005634">
    <property type="term" value="C:nucleus"/>
    <property type="evidence" value="ECO:0007669"/>
    <property type="project" value="TreeGrafter"/>
</dbReference>
<comment type="catalytic activity">
    <reaction evidence="7">
        <text>a 3'-end 3'-phospho-ribonucleotide-RNA + a 5'-end dephospho-ribonucleoside-RNA + GTP = a ribonucleotidyl-ribonucleotide-RNA + GMP + diphosphate</text>
        <dbReference type="Rhea" id="RHEA:68076"/>
        <dbReference type="Rhea" id="RHEA-COMP:10463"/>
        <dbReference type="Rhea" id="RHEA-COMP:13936"/>
        <dbReference type="Rhea" id="RHEA-COMP:17355"/>
        <dbReference type="ChEBI" id="CHEBI:33019"/>
        <dbReference type="ChEBI" id="CHEBI:37565"/>
        <dbReference type="ChEBI" id="CHEBI:58115"/>
        <dbReference type="ChEBI" id="CHEBI:83062"/>
        <dbReference type="ChEBI" id="CHEBI:138284"/>
        <dbReference type="ChEBI" id="CHEBI:173118"/>
        <dbReference type="EC" id="6.5.1.8"/>
    </reaction>
</comment>
<dbReference type="Proteomes" id="UP000003163">
    <property type="component" value="Unassembled WGS sequence"/>
</dbReference>
<keyword evidence="3 10" id="KW-0479">Metal-binding</keyword>
<keyword evidence="12" id="KW-1185">Reference proteome</keyword>
<dbReference type="GO" id="GO:0003972">
    <property type="term" value="F:RNA ligase (ATP) activity"/>
    <property type="evidence" value="ECO:0007669"/>
    <property type="project" value="TreeGrafter"/>
</dbReference>
<name>J9DM37_EDHAE</name>
<feature type="binding site" evidence="9">
    <location>
        <begin position="306"/>
        <end position="310"/>
    </location>
    <ligand>
        <name>GMP</name>
        <dbReference type="ChEBI" id="CHEBI:58115"/>
    </ligand>
</feature>
<dbReference type="GO" id="GO:0072669">
    <property type="term" value="C:tRNA-splicing ligase complex"/>
    <property type="evidence" value="ECO:0007669"/>
    <property type="project" value="TreeGrafter"/>
</dbReference>
<comment type="cofactor">
    <cofactor evidence="10">
        <name>Mn(2+)</name>
        <dbReference type="ChEBI" id="CHEBI:29035"/>
    </cofactor>
    <text evidence="10">Binds 2 manganese ions per subunit.</text>
</comment>
<evidence type="ECO:0000256" key="3">
    <source>
        <dbReference type="ARBA" id="ARBA00022723"/>
    </source>
</evidence>
<dbReference type="SUPFAM" id="SSF103365">
    <property type="entry name" value="Hypothetical protein PH1602"/>
    <property type="match status" value="2"/>
</dbReference>
<evidence type="ECO:0000256" key="4">
    <source>
        <dbReference type="ARBA" id="ARBA00022741"/>
    </source>
</evidence>
<feature type="binding site" evidence="9">
    <location>
        <begin position="522"/>
        <end position="525"/>
    </location>
    <ligand>
        <name>GMP</name>
        <dbReference type="ChEBI" id="CHEBI:58115"/>
    </ligand>
</feature>
<evidence type="ECO:0000313" key="11">
    <source>
        <dbReference type="EMBL" id="EJW03655.1"/>
    </source>
</evidence>
<gene>
    <name evidence="11" type="ORF">EDEG_02026</name>
</gene>
<feature type="binding site" evidence="10">
    <location>
        <position position="307"/>
    </location>
    <ligand>
        <name>Mn(2+)</name>
        <dbReference type="ChEBI" id="CHEBI:29035"/>
        <label>1</label>
    </ligand>
</feature>
<dbReference type="InParanoid" id="J9DM37"/>